<dbReference type="InterPro" id="IPR005829">
    <property type="entry name" value="Sugar_transporter_CS"/>
</dbReference>
<dbReference type="GO" id="GO:0005351">
    <property type="term" value="F:carbohydrate:proton symporter activity"/>
    <property type="evidence" value="ECO:0007669"/>
    <property type="project" value="TreeGrafter"/>
</dbReference>
<feature type="transmembrane region" description="Helical" evidence="8">
    <location>
        <begin position="148"/>
        <end position="170"/>
    </location>
</feature>
<feature type="transmembrane region" description="Helical" evidence="8">
    <location>
        <begin position="323"/>
        <end position="343"/>
    </location>
</feature>
<keyword evidence="10" id="KW-0762">Sugar transport</keyword>
<sequence>MQASTHLVKGNLGLEIPKRRVLPRFSEVRQRSLTSNHNLCIRSGSTCSGLSSGDVSMGAGLVRATNGGDIEDLTPINSQEKSSGTVLPFVGVACLGAILFGYHLGATAQSVQTMIIGRLLAGIGIGISSAIVPLYISEISPTEIRGALGSINQLFICIGILAALVAGLPLAGNPQWWRAMFGIASVPSILLALGMAFSPESPRWLYQQGKIPEAEKAIRTLYGKERVAEVMHELQNAGQGSIEQEAGWFDLFSSRYWKVVSVGAALFLFQQLAGINAVVYYSTAVFRSAGIASDVAASALVGASNVFGTAIASSLMDRQGRKSLLMTSFAGMAASMLLLSLSFTWKVLAPYSGTLAVVGTVLYVLSFSLGAGPVPALLLPEIFASRIRAKAVALSLGTHWISNFVIGLYFLSVVNKFGISSVYLGFAGVCALAVLYIAGNVVETKGRSLEEIELALNPTT</sequence>
<evidence type="ECO:0000256" key="8">
    <source>
        <dbReference type="SAM" id="Phobius"/>
    </source>
</evidence>
<dbReference type="PRINTS" id="PR00171">
    <property type="entry name" value="SUGRTRNSPORT"/>
</dbReference>
<protein>
    <submittedName>
        <fullName evidence="10">Plastidic glucose transporter 4</fullName>
    </submittedName>
</protein>
<dbReference type="PROSITE" id="PS50850">
    <property type="entry name" value="MFS"/>
    <property type="match status" value="1"/>
</dbReference>
<feature type="domain" description="Major facilitator superfamily (MFS) profile" evidence="9">
    <location>
        <begin position="1"/>
        <end position="445"/>
    </location>
</feature>
<dbReference type="InterPro" id="IPR036259">
    <property type="entry name" value="MFS_trans_sf"/>
</dbReference>
<keyword evidence="5 8" id="KW-1133">Transmembrane helix</keyword>
<reference evidence="10" key="1">
    <citation type="submission" date="2019-09" db="EMBL/GenBank/DDBJ databases">
        <title>Draft genome information of white flower Hibiscus syriacus.</title>
        <authorList>
            <person name="Kim Y.-M."/>
        </authorList>
    </citation>
    <scope>NUCLEOTIDE SEQUENCE [LARGE SCALE GENOMIC DNA]</scope>
    <source>
        <strain evidence="10">YM2019G1</strain>
    </source>
</reference>
<comment type="caution">
    <text evidence="10">The sequence shown here is derived from an EMBL/GenBank/DDBJ whole genome shotgun (WGS) entry which is preliminary data.</text>
</comment>
<dbReference type="PANTHER" id="PTHR48022">
    <property type="entry name" value="PLASTIDIC GLUCOSE TRANSPORTER 4"/>
    <property type="match status" value="1"/>
</dbReference>
<evidence type="ECO:0000313" key="10">
    <source>
        <dbReference type="EMBL" id="KAE8664762.1"/>
    </source>
</evidence>
<proteinExistence type="inferred from homology"/>
<comment type="similarity">
    <text evidence="2 7">Belongs to the major facilitator superfamily. Sugar transporter (TC 2.A.1.1) family.</text>
</comment>
<evidence type="ECO:0000313" key="11">
    <source>
        <dbReference type="Proteomes" id="UP000436088"/>
    </source>
</evidence>
<keyword evidence="6 8" id="KW-0472">Membrane</keyword>
<evidence type="ECO:0000256" key="7">
    <source>
        <dbReference type="RuleBase" id="RU003346"/>
    </source>
</evidence>
<evidence type="ECO:0000256" key="3">
    <source>
        <dbReference type="ARBA" id="ARBA00022448"/>
    </source>
</evidence>
<keyword evidence="3 7" id="KW-0813">Transport</keyword>
<gene>
    <name evidence="10" type="ORF">F3Y22_tig00112738pilonHSYRG00314</name>
</gene>
<dbReference type="PROSITE" id="PS00217">
    <property type="entry name" value="SUGAR_TRANSPORT_2"/>
    <property type="match status" value="1"/>
</dbReference>
<dbReference type="EMBL" id="VEPZ02001641">
    <property type="protein sequence ID" value="KAE8664762.1"/>
    <property type="molecule type" value="Genomic_DNA"/>
</dbReference>
<feature type="transmembrane region" description="Helical" evidence="8">
    <location>
        <begin position="86"/>
        <end position="103"/>
    </location>
</feature>
<comment type="subcellular location">
    <subcellularLocation>
        <location evidence="1">Membrane</location>
        <topology evidence="1">Multi-pass membrane protein</topology>
    </subcellularLocation>
</comment>
<dbReference type="InterPro" id="IPR005828">
    <property type="entry name" value="MFS_sugar_transport-like"/>
</dbReference>
<dbReference type="NCBIfam" id="TIGR00879">
    <property type="entry name" value="SP"/>
    <property type="match status" value="1"/>
</dbReference>
<evidence type="ECO:0000256" key="2">
    <source>
        <dbReference type="ARBA" id="ARBA00010992"/>
    </source>
</evidence>
<name>A0A6A2WTT4_HIBSY</name>
<evidence type="ECO:0000256" key="6">
    <source>
        <dbReference type="ARBA" id="ARBA00023136"/>
    </source>
</evidence>
<keyword evidence="4 8" id="KW-0812">Transmembrane</keyword>
<evidence type="ECO:0000259" key="9">
    <source>
        <dbReference type="PROSITE" id="PS50850"/>
    </source>
</evidence>
<dbReference type="Gene3D" id="1.20.1250.20">
    <property type="entry name" value="MFS general substrate transporter like domains"/>
    <property type="match status" value="1"/>
</dbReference>
<dbReference type="CDD" id="cd17315">
    <property type="entry name" value="MFS_GLUT_like"/>
    <property type="match status" value="1"/>
</dbReference>
<evidence type="ECO:0000256" key="5">
    <source>
        <dbReference type="ARBA" id="ARBA00022989"/>
    </source>
</evidence>
<feature type="transmembrane region" description="Helical" evidence="8">
    <location>
        <begin position="295"/>
        <end position="316"/>
    </location>
</feature>
<dbReference type="GO" id="GO:0016020">
    <property type="term" value="C:membrane"/>
    <property type="evidence" value="ECO:0007669"/>
    <property type="project" value="UniProtKB-SubCell"/>
</dbReference>
<keyword evidence="11" id="KW-1185">Reference proteome</keyword>
<dbReference type="InterPro" id="IPR050360">
    <property type="entry name" value="MFS_Sugar_Transporters"/>
</dbReference>
<dbReference type="Pfam" id="PF00083">
    <property type="entry name" value="Sugar_tr"/>
    <property type="match status" value="1"/>
</dbReference>
<feature type="transmembrane region" description="Helical" evidence="8">
    <location>
        <begin position="115"/>
        <end position="136"/>
    </location>
</feature>
<feature type="transmembrane region" description="Helical" evidence="8">
    <location>
        <begin position="355"/>
        <end position="379"/>
    </location>
</feature>
<feature type="transmembrane region" description="Helical" evidence="8">
    <location>
        <begin position="417"/>
        <end position="438"/>
    </location>
</feature>
<dbReference type="InterPro" id="IPR003663">
    <property type="entry name" value="Sugar/inositol_transpt"/>
</dbReference>
<accession>A0A6A2WTT4</accession>
<evidence type="ECO:0000256" key="1">
    <source>
        <dbReference type="ARBA" id="ARBA00004141"/>
    </source>
</evidence>
<feature type="transmembrane region" description="Helical" evidence="8">
    <location>
        <begin position="259"/>
        <end position="283"/>
    </location>
</feature>
<feature type="transmembrane region" description="Helical" evidence="8">
    <location>
        <begin position="391"/>
        <end position="411"/>
    </location>
</feature>
<dbReference type="SUPFAM" id="SSF103473">
    <property type="entry name" value="MFS general substrate transporter"/>
    <property type="match status" value="1"/>
</dbReference>
<evidence type="ECO:0000256" key="4">
    <source>
        <dbReference type="ARBA" id="ARBA00022692"/>
    </source>
</evidence>
<feature type="transmembrane region" description="Helical" evidence="8">
    <location>
        <begin position="176"/>
        <end position="197"/>
    </location>
</feature>
<dbReference type="AlphaFoldDB" id="A0A6A2WTT4"/>
<dbReference type="FunFam" id="1.20.1250.20:FF:000152">
    <property type="entry name" value="Plastidic glucose transporter 4"/>
    <property type="match status" value="1"/>
</dbReference>
<dbReference type="Proteomes" id="UP000436088">
    <property type="component" value="Unassembled WGS sequence"/>
</dbReference>
<organism evidence="10 11">
    <name type="scientific">Hibiscus syriacus</name>
    <name type="common">Rose of Sharon</name>
    <dbReference type="NCBI Taxonomy" id="106335"/>
    <lineage>
        <taxon>Eukaryota</taxon>
        <taxon>Viridiplantae</taxon>
        <taxon>Streptophyta</taxon>
        <taxon>Embryophyta</taxon>
        <taxon>Tracheophyta</taxon>
        <taxon>Spermatophyta</taxon>
        <taxon>Magnoliopsida</taxon>
        <taxon>eudicotyledons</taxon>
        <taxon>Gunneridae</taxon>
        <taxon>Pentapetalae</taxon>
        <taxon>rosids</taxon>
        <taxon>malvids</taxon>
        <taxon>Malvales</taxon>
        <taxon>Malvaceae</taxon>
        <taxon>Malvoideae</taxon>
        <taxon>Hibiscus</taxon>
    </lineage>
</organism>
<dbReference type="InterPro" id="IPR020846">
    <property type="entry name" value="MFS_dom"/>
</dbReference>
<dbReference type="PANTHER" id="PTHR48022:SF2">
    <property type="entry name" value="PLASTIDIC GLUCOSE TRANSPORTER 4"/>
    <property type="match status" value="1"/>
</dbReference>